<keyword evidence="3" id="KW-0732">Signal</keyword>
<evidence type="ECO:0000256" key="1">
    <source>
        <dbReference type="ARBA" id="ARBA00010118"/>
    </source>
</evidence>
<organism evidence="5 6">
    <name type="scientific">Fistulifera solaris</name>
    <name type="common">Oleaginous diatom</name>
    <dbReference type="NCBI Taxonomy" id="1519565"/>
    <lineage>
        <taxon>Eukaryota</taxon>
        <taxon>Sar</taxon>
        <taxon>Stramenopiles</taxon>
        <taxon>Ochrophyta</taxon>
        <taxon>Bacillariophyta</taxon>
        <taxon>Bacillariophyceae</taxon>
        <taxon>Bacillariophycidae</taxon>
        <taxon>Naviculales</taxon>
        <taxon>Naviculaceae</taxon>
        <taxon>Fistulifera</taxon>
    </lineage>
</organism>
<dbReference type="PANTHER" id="PTHR12203:SF35">
    <property type="entry name" value="PROTEIN O-GLUCOSYLTRANSFERASE 1"/>
    <property type="match status" value="1"/>
</dbReference>
<feature type="domain" description="Glycosyl transferase CAP10" evidence="4">
    <location>
        <begin position="213"/>
        <end position="423"/>
    </location>
</feature>
<dbReference type="PANTHER" id="PTHR12203">
    <property type="entry name" value="KDEL LYS-ASP-GLU-LEU CONTAINING - RELATED"/>
    <property type="match status" value="1"/>
</dbReference>
<name>A0A1Z5JNJ8_FISSO</name>
<keyword evidence="6" id="KW-1185">Reference proteome</keyword>
<evidence type="ECO:0000259" key="4">
    <source>
        <dbReference type="SMART" id="SM00672"/>
    </source>
</evidence>
<dbReference type="InterPro" id="IPR006598">
    <property type="entry name" value="CAP10"/>
</dbReference>
<dbReference type="GO" id="GO:0016740">
    <property type="term" value="F:transferase activity"/>
    <property type="evidence" value="ECO:0007669"/>
    <property type="project" value="UniProtKB-KW"/>
</dbReference>
<dbReference type="Pfam" id="PF05686">
    <property type="entry name" value="Glyco_transf_90"/>
    <property type="match status" value="1"/>
</dbReference>
<evidence type="ECO:0000256" key="3">
    <source>
        <dbReference type="SAM" id="SignalP"/>
    </source>
</evidence>
<dbReference type="InterPro" id="IPR051091">
    <property type="entry name" value="O-Glucosyltr/Glycosyltrsf_90"/>
</dbReference>
<dbReference type="OrthoDB" id="206240at2759"/>
<reference evidence="5 6" key="1">
    <citation type="journal article" date="2015" name="Plant Cell">
        <title>Oil accumulation by the oleaginous diatom Fistulifera solaris as revealed by the genome and transcriptome.</title>
        <authorList>
            <person name="Tanaka T."/>
            <person name="Maeda Y."/>
            <person name="Veluchamy A."/>
            <person name="Tanaka M."/>
            <person name="Abida H."/>
            <person name="Marechal E."/>
            <person name="Bowler C."/>
            <person name="Muto M."/>
            <person name="Sunaga Y."/>
            <person name="Tanaka M."/>
            <person name="Yoshino T."/>
            <person name="Taniguchi T."/>
            <person name="Fukuda Y."/>
            <person name="Nemoto M."/>
            <person name="Matsumoto M."/>
            <person name="Wong P.S."/>
            <person name="Aburatani S."/>
            <person name="Fujibuchi W."/>
        </authorList>
    </citation>
    <scope>NUCLEOTIDE SEQUENCE [LARGE SCALE GENOMIC DNA]</scope>
    <source>
        <strain evidence="5 6">JPCC DA0580</strain>
    </source>
</reference>
<dbReference type="AlphaFoldDB" id="A0A1Z5JNJ8"/>
<protein>
    <recommendedName>
        <fullName evidence="4">Glycosyl transferase CAP10 domain-containing protein</fullName>
    </recommendedName>
</protein>
<sequence>MTKNQLSLSVLTILFAGVCSVDAANKEWKMNIPDPPIASIRKDRFPSPEERLKVYMSNWYVPPCADSPEGHVHYEYYNDDESEWPRLRVQSTDRNRTILDLSSLITPDTTFFLDTGTVFDCLLPEPESKYKHRVEFRKNMNMYCVDAATSVLTTTQHVNTERNSTIPTIVQFGDLKHSHIFGNVTIPHLKKFRSASQSAESLRQVVEAQCYGDDRPVLETIHQLDYMQPIVWKLASRRHFGNLEKVHREDTAWEHKKDMAIWRGQLTGSRDGGFDKDLPAETNCMRLKRCRLVYKHSKSHLIHARLTSTRKRLPDVLNGVPLLAPATTIRRLLEYKGIIMLEGNDVASGLKWALLSQSVVLMPPPKHTSWAMEELLEPWIHYVPLNEDATDVEEKMQWVVDNDDMARRIAERGSLWMEDLVFHPDAAEEDRWIQEEIIRRYRKHFVQGIELTSAVE</sequence>
<keyword evidence="2" id="KW-0808">Transferase</keyword>
<proteinExistence type="inferred from homology"/>
<evidence type="ECO:0000313" key="6">
    <source>
        <dbReference type="Proteomes" id="UP000198406"/>
    </source>
</evidence>
<evidence type="ECO:0000256" key="2">
    <source>
        <dbReference type="ARBA" id="ARBA00022679"/>
    </source>
</evidence>
<feature type="chain" id="PRO_5012396572" description="Glycosyl transferase CAP10 domain-containing protein" evidence="3">
    <location>
        <begin position="24"/>
        <end position="456"/>
    </location>
</feature>
<dbReference type="EMBL" id="BDSP01000092">
    <property type="protein sequence ID" value="GAX15466.1"/>
    <property type="molecule type" value="Genomic_DNA"/>
</dbReference>
<feature type="signal peptide" evidence="3">
    <location>
        <begin position="1"/>
        <end position="23"/>
    </location>
</feature>
<dbReference type="InParanoid" id="A0A1Z5JNJ8"/>
<dbReference type="SMART" id="SM00672">
    <property type="entry name" value="CAP10"/>
    <property type="match status" value="1"/>
</dbReference>
<comment type="caution">
    <text evidence="5">The sequence shown here is derived from an EMBL/GenBank/DDBJ whole genome shotgun (WGS) entry which is preliminary data.</text>
</comment>
<gene>
    <name evidence="5" type="ORF">FisN_8Lh232</name>
</gene>
<accession>A0A1Z5JNJ8</accession>
<comment type="similarity">
    <text evidence="1">Belongs to the glycosyltransferase 90 family.</text>
</comment>
<dbReference type="Proteomes" id="UP000198406">
    <property type="component" value="Unassembled WGS sequence"/>
</dbReference>
<evidence type="ECO:0000313" key="5">
    <source>
        <dbReference type="EMBL" id="GAX15466.1"/>
    </source>
</evidence>